<dbReference type="SUPFAM" id="SSF102405">
    <property type="entry name" value="MCP/YpsA-like"/>
    <property type="match status" value="1"/>
</dbReference>
<comment type="similarity">
    <text evidence="1 2">Belongs to the LOG family.</text>
</comment>
<accession>A0ABW5WYB6</accession>
<dbReference type="EC" id="3.2.2.n1" evidence="2"/>
<gene>
    <name evidence="3" type="ORF">ACFSX4_07455</name>
</gene>
<reference evidence="4" key="1">
    <citation type="journal article" date="2019" name="Int. J. Syst. Evol. Microbiol.">
        <title>The Global Catalogue of Microorganisms (GCM) 10K type strain sequencing project: providing services to taxonomists for standard genome sequencing and annotation.</title>
        <authorList>
            <consortium name="The Broad Institute Genomics Platform"/>
            <consortium name="The Broad Institute Genome Sequencing Center for Infectious Disease"/>
            <person name="Wu L."/>
            <person name="Ma J."/>
        </authorList>
    </citation>
    <scope>NUCLEOTIDE SEQUENCE [LARGE SCALE GENOMIC DNA]</scope>
    <source>
        <strain evidence="4">KCTC 33575</strain>
    </source>
</reference>
<evidence type="ECO:0000256" key="2">
    <source>
        <dbReference type="RuleBase" id="RU363015"/>
    </source>
</evidence>
<comment type="caution">
    <text evidence="3">The sequence shown here is derived from an EMBL/GenBank/DDBJ whole genome shotgun (WGS) entry which is preliminary data.</text>
</comment>
<dbReference type="NCBIfam" id="TIGR00730">
    <property type="entry name" value="Rossman fold protein, TIGR00730 family"/>
    <property type="match status" value="1"/>
</dbReference>
<evidence type="ECO:0000256" key="1">
    <source>
        <dbReference type="ARBA" id="ARBA00006763"/>
    </source>
</evidence>
<evidence type="ECO:0000313" key="3">
    <source>
        <dbReference type="EMBL" id="MFD2830306.1"/>
    </source>
</evidence>
<dbReference type="EMBL" id="JBHUOQ010000001">
    <property type="protein sequence ID" value="MFD2830306.1"/>
    <property type="molecule type" value="Genomic_DNA"/>
</dbReference>
<protein>
    <recommendedName>
        <fullName evidence="2">Cytokinin riboside 5'-monophosphate phosphoribohydrolase</fullName>
        <ecNumber evidence="2">3.2.2.n1</ecNumber>
    </recommendedName>
</protein>
<evidence type="ECO:0000313" key="4">
    <source>
        <dbReference type="Proteomes" id="UP001597519"/>
    </source>
</evidence>
<proteinExistence type="inferred from homology"/>
<dbReference type="PANTHER" id="PTHR31223">
    <property type="entry name" value="LOG FAMILY PROTEIN YJL055W"/>
    <property type="match status" value="1"/>
</dbReference>
<keyword evidence="4" id="KW-1185">Reference proteome</keyword>
<dbReference type="Gene3D" id="3.40.50.450">
    <property type="match status" value="1"/>
</dbReference>
<keyword evidence="2" id="KW-0378">Hydrolase</keyword>
<keyword evidence="2" id="KW-0203">Cytokinin biosynthesis</keyword>
<dbReference type="Proteomes" id="UP001597519">
    <property type="component" value="Unassembled WGS sequence"/>
</dbReference>
<dbReference type="InterPro" id="IPR005269">
    <property type="entry name" value="LOG"/>
</dbReference>
<dbReference type="Pfam" id="PF03641">
    <property type="entry name" value="Lysine_decarbox"/>
    <property type="match status" value="1"/>
</dbReference>
<sequence>MNIKSMTVYCGAAYGVNPAYEKAAYEFGRSLAEKEIKLVYGGGALGLMGSIANGVLENGGEVTGVMPRFLTEREAAHPGVEDMRIVETMHERKTLLEGLGDAIVALPGGAGTLEELFEVFTWGQIGLHKKPIGILNTENFYDDLINMFHKLVDSGFLEERYMSQIFVDNSLDDLLQQFNSHVPASVRTYKDLVKRHRS</sequence>
<dbReference type="RefSeq" id="WP_377773109.1">
    <property type="nucleotide sequence ID" value="NZ_JBHUOQ010000001.1"/>
</dbReference>
<name>A0ABW5WYB6_9STAP</name>
<organism evidence="3 4">
    <name type="scientific">Corticicoccus populi</name>
    <dbReference type="NCBI Taxonomy" id="1812821"/>
    <lineage>
        <taxon>Bacteria</taxon>
        <taxon>Bacillati</taxon>
        <taxon>Bacillota</taxon>
        <taxon>Bacilli</taxon>
        <taxon>Bacillales</taxon>
        <taxon>Staphylococcaceae</taxon>
        <taxon>Corticicoccus</taxon>
    </lineage>
</organism>
<dbReference type="PANTHER" id="PTHR31223:SF70">
    <property type="entry name" value="LOG FAMILY PROTEIN YJL055W"/>
    <property type="match status" value="1"/>
</dbReference>
<dbReference type="InterPro" id="IPR031100">
    <property type="entry name" value="LOG_fam"/>
</dbReference>